<accession>A0AAN8XIC1</accession>
<evidence type="ECO:0000256" key="12">
    <source>
        <dbReference type="ARBA" id="ARBA00030212"/>
    </source>
</evidence>
<keyword evidence="9 14" id="KW-1133">Transmembrane helix</keyword>
<evidence type="ECO:0000256" key="3">
    <source>
        <dbReference type="ARBA" id="ARBA00018681"/>
    </source>
</evidence>
<keyword evidence="7" id="KW-0999">Mitochondrion inner membrane</keyword>
<dbReference type="GO" id="GO:0005743">
    <property type="term" value="C:mitochondrial inner membrane"/>
    <property type="evidence" value="ECO:0007669"/>
    <property type="project" value="UniProtKB-SubCell"/>
</dbReference>
<comment type="subcellular location">
    <subcellularLocation>
        <location evidence="1">Mitochondrion inner membrane</location>
        <topology evidence="1">Single-pass membrane protein</topology>
    </subcellularLocation>
</comment>
<evidence type="ECO:0000256" key="2">
    <source>
        <dbReference type="ARBA" id="ARBA00007260"/>
    </source>
</evidence>
<dbReference type="AlphaFoldDB" id="A0AAN8XIC1"/>
<keyword evidence="10" id="KW-0496">Mitochondrion</keyword>
<evidence type="ECO:0000256" key="6">
    <source>
        <dbReference type="ARBA" id="ARBA00022692"/>
    </source>
</evidence>
<sequence>MADEAEKLRQRAAMRAAVKKEFIKQAYNPHRHASGEGGFLFDPALQRFLSMRVTHYEYFKPTPKSSLIGFGLLVVPIVGYALFMKYHHDDFERQCSTGQIAYKDRRNKFV</sequence>
<dbReference type="InterPro" id="IPR009866">
    <property type="entry name" value="NADH_UbQ_OxRdtase_NDUFB4_su"/>
</dbReference>
<proteinExistence type="inferred from homology"/>
<evidence type="ECO:0000256" key="13">
    <source>
        <dbReference type="ARBA" id="ARBA00030987"/>
    </source>
</evidence>
<dbReference type="PANTHER" id="PTHR15469">
    <property type="entry name" value="NADH-UBIQUINONE OXIDOREDUCTASE B15 SUBUNIT"/>
    <property type="match status" value="1"/>
</dbReference>
<evidence type="ECO:0000256" key="5">
    <source>
        <dbReference type="ARBA" id="ARBA00022660"/>
    </source>
</evidence>
<evidence type="ECO:0000256" key="10">
    <source>
        <dbReference type="ARBA" id="ARBA00023128"/>
    </source>
</evidence>
<reference evidence="15 16" key="1">
    <citation type="submission" date="2023-11" db="EMBL/GenBank/DDBJ databases">
        <title>Halocaridina rubra genome assembly.</title>
        <authorList>
            <person name="Smith C."/>
        </authorList>
    </citation>
    <scope>NUCLEOTIDE SEQUENCE [LARGE SCALE GENOMIC DNA]</scope>
    <source>
        <strain evidence="15">EP-1</strain>
        <tissue evidence="15">Whole</tissue>
    </source>
</reference>
<dbReference type="PANTHER" id="PTHR15469:SF0">
    <property type="entry name" value="NADH DEHYDROGENASE [UBIQUINONE] 1 BETA SUBCOMPLEX SUBUNIT 4"/>
    <property type="match status" value="1"/>
</dbReference>
<evidence type="ECO:0000256" key="8">
    <source>
        <dbReference type="ARBA" id="ARBA00022982"/>
    </source>
</evidence>
<gene>
    <name evidence="15" type="ORF">SK128_017104</name>
</gene>
<dbReference type="Pfam" id="PF07225">
    <property type="entry name" value="NDUF_B4"/>
    <property type="match status" value="1"/>
</dbReference>
<evidence type="ECO:0000313" key="15">
    <source>
        <dbReference type="EMBL" id="KAK7080833.1"/>
    </source>
</evidence>
<keyword evidence="4" id="KW-0813">Transport</keyword>
<name>A0AAN8XIC1_HALRR</name>
<evidence type="ECO:0000256" key="14">
    <source>
        <dbReference type="SAM" id="Phobius"/>
    </source>
</evidence>
<dbReference type="Proteomes" id="UP001381693">
    <property type="component" value="Unassembled WGS sequence"/>
</dbReference>
<evidence type="ECO:0000256" key="4">
    <source>
        <dbReference type="ARBA" id="ARBA00022448"/>
    </source>
</evidence>
<keyword evidence="8" id="KW-0249">Electron transport</keyword>
<organism evidence="15 16">
    <name type="scientific">Halocaridina rubra</name>
    <name type="common">Hawaiian red shrimp</name>
    <dbReference type="NCBI Taxonomy" id="373956"/>
    <lineage>
        <taxon>Eukaryota</taxon>
        <taxon>Metazoa</taxon>
        <taxon>Ecdysozoa</taxon>
        <taxon>Arthropoda</taxon>
        <taxon>Crustacea</taxon>
        <taxon>Multicrustacea</taxon>
        <taxon>Malacostraca</taxon>
        <taxon>Eumalacostraca</taxon>
        <taxon>Eucarida</taxon>
        <taxon>Decapoda</taxon>
        <taxon>Pleocyemata</taxon>
        <taxon>Caridea</taxon>
        <taxon>Atyoidea</taxon>
        <taxon>Atyidae</taxon>
        <taxon>Halocaridina</taxon>
    </lineage>
</organism>
<protein>
    <recommendedName>
        <fullName evidence="3">NADH dehydrogenase [ubiquinone] 1 beta subcomplex subunit 4</fullName>
    </recommendedName>
    <alternativeName>
        <fullName evidence="12">Complex I-B15</fullName>
    </alternativeName>
    <alternativeName>
        <fullName evidence="13">NADH-ubiquinone oxidoreductase B15 subunit</fullName>
    </alternativeName>
</protein>
<evidence type="ECO:0000256" key="1">
    <source>
        <dbReference type="ARBA" id="ARBA00004434"/>
    </source>
</evidence>
<keyword evidence="5" id="KW-0679">Respiratory chain</keyword>
<keyword evidence="11 14" id="KW-0472">Membrane</keyword>
<evidence type="ECO:0000256" key="7">
    <source>
        <dbReference type="ARBA" id="ARBA00022792"/>
    </source>
</evidence>
<keyword evidence="6 14" id="KW-0812">Transmembrane</keyword>
<feature type="transmembrane region" description="Helical" evidence="14">
    <location>
        <begin position="65"/>
        <end position="83"/>
    </location>
</feature>
<comment type="caution">
    <text evidence="15">The sequence shown here is derived from an EMBL/GenBank/DDBJ whole genome shotgun (WGS) entry which is preliminary data.</text>
</comment>
<comment type="similarity">
    <text evidence="2">Belongs to the complex I NDUFB4 subunit family.</text>
</comment>
<dbReference type="EMBL" id="JAXCGZ010005776">
    <property type="protein sequence ID" value="KAK7080833.1"/>
    <property type="molecule type" value="Genomic_DNA"/>
</dbReference>
<keyword evidence="16" id="KW-1185">Reference proteome</keyword>
<evidence type="ECO:0000256" key="11">
    <source>
        <dbReference type="ARBA" id="ARBA00023136"/>
    </source>
</evidence>
<evidence type="ECO:0000313" key="16">
    <source>
        <dbReference type="Proteomes" id="UP001381693"/>
    </source>
</evidence>
<evidence type="ECO:0000256" key="9">
    <source>
        <dbReference type="ARBA" id="ARBA00022989"/>
    </source>
</evidence>